<sequence length="445" mass="48231">MDSLRGDFSGEGDSEGEDVTAAAPVAKPGNDERRMQVRAYNFWASLLGEKTFPDIADLDPANLPDFGPRSVLLDFTDGIEDPAIAYVGAMLVQECDAQGTIRRLADVPSGSLLSRITDHYMQILANEAPIGFEAEYVNPQGMTVLYRGILMPFSRDGQRIDYIYGVINWKESAEPLPPRRQPGEADDGMDGRPAMLRAPEPLTDWADGPADFGSGDFSLPAIDAYTPMELPSPGFSFEAEPTSFVDHAMGLADWLASARELALLARRSEERSHQALYDAIGRAHDFALAAQDAPEDLAELIEDAGLKAQERAPLLPLVKLVFGADYDKTRLTEFATVIAHAGRIGLAVGTLSAHLAATPGGVKALVREERRLRREEAGTVPANARERLASELRAIEARPLAELDATGEEFTVLVARRLPGGEVVLVGEVSDDETLLQRAARRLLG</sequence>
<name>A0A031K050_9SPHN</name>
<dbReference type="STRING" id="158500.BES08_14020"/>
<dbReference type="RefSeq" id="WP_036525569.1">
    <property type="nucleotide sequence ID" value="NZ_JFYZ01000010.1"/>
</dbReference>
<accession>A0A031K050</accession>
<gene>
    <name evidence="2" type="ORF">BV97_02019</name>
</gene>
<dbReference type="Proteomes" id="UP000024329">
    <property type="component" value="Unassembled WGS sequence"/>
</dbReference>
<evidence type="ECO:0008006" key="4">
    <source>
        <dbReference type="Google" id="ProtNLM"/>
    </source>
</evidence>
<comment type="caution">
    <text evidence="2">The sequence shown here is derived from an EMBL/GenBank/DDBJ whole genome shotgun (WGS) entry which is preliminary data.</text>
</comment>
<reference evidence="2 3" key="1">
    <citation type="submission" date="2014-03" db="EMBL/GenBank/DDBJ databases">
        <title>Whole genome sequence of Novosphingobium resinovorum KF1.</title>
        <authorList>
            <person name="Gan H.M."/>
            <person name="Gan H.Y."/>
            <person name="Chew T.H."/>
            <person name="Savka M.A."/>
        </authorList>
    </citation>
    <scope>NUCLEOTIDE SEQUENCE [LARGE SCALE GENOMIC DNA]</scope>
    <source>
        <strain evidence="2 3">KF1</strain>
    </source>
</reference>
<proteinExistence type="predicted"/>
<protein>
    <recommendedName>
        <fullName evidence="4">PAS domain-containing protein</fullName>
    </recommendedName>
</protein>
<dbReference type="EMBL" id="JFYZ01000010">
    <property type="protein sequence ID" value="EZP81997.1"/>
    <property type="molecule type" value="Genomic_DNA"/>
</dbReference>
<organism evidence="2 3">
    <name type="scientific">Novosphingobium resinovorum</name>
    <dbReference type="NCBI Taxonomy" id="158500"/>
    <lineage>
        <taxon>Bacteria</taxon>
        <taxon>Pseudomonadati</taxon>
        <taxon>Pseudomonadota</taxon>
        <taxon>Alphaproteobacteria</taxon>
        <taxon>Sphingomonadales</taxon>
        <taxon>Sphingomonadaceae</taxon>
        <taxon>Novosphingobium</taxon>
    </lineage>
</organism>
<dbReference type="AlphaFoldDB" id="A0A031K050"/>
<feature type="region of interest" description="Disordered" evidence="1">
    <location>
        <begin position="1"/>
        <end position="30"/>
    </location>
</feature>
<evidence type="ECO:0000313" key="2">
    <source>
        <dbReference type="EMBL" id="EZP81997.1"/>
    </source>
</evidence>
<evidence type="ECO:0000256" key="1">
    <source>
        <dbReference type="SAM" id="MobiDB-lite"/>
    </source>
</evidence>
<dbReference type="eggNOG" id="COG5388">
    <property type="taxonomic scope" value="Bacteria"/>
</dbReference>
<evidence type="ECO:0000313" key="3">
    <source>
        <dbReference type="Proteomes" id="UP000024329"/>
    </source>
</evidence>
<dbReference type="PATRIC" id="fig|158500.4.peg.2057"/>